<sequence>MGRSNRKVNQDTTISDLPNHVACDILSRLPLDSIFTCKPVCKIWHNLILEPYFAKLHLSRSPLSLVFFRHGNSNRSPSYFEILQLRDPPDLHQHNATMKFRTEIKFPRRHVEMVASCNGSILLLNYVSQYKNLVIIMCNPLKAHHLVLPEPPKLALRTHVYAGVGFVHSPSTDKYKVSVFTCTRTPNILYCDTFTIGIDDEWRSIGATGTPPTEFASSFVFLNGALHWIGIENAPVICYFNVEKEKFGSFPLPSHFAAKGCTCLGVVDNWLYIHDDYRFSEWKFWVMKDYGDIGSWTLEWVIEGPITSEFARPAKLLKILNDGTLLMILFKLTTVWSVPSFNSRKKITKTIASYNLQTRVLSILKTTENICKRPVDHSFADAPSFFSPMDALK</sequence>
<organism evidence="1 2">
    <name type="scientific">Vaccinium darrowii</name>
    <dbReference type="NCBI Taxonomy" id="229202"/>
    <lineage>
        <taxon>Eukaryota</taxon>
        <taxon>Viridiplantae</taxon>
        <taxon>Streptophyta</taxon>
        <taxon>Embryophyta</taxon>
        <taxon>Tracheophyta</taxon>
        <taxon>Spermatophyta</taxon>
        <taxon>Magnoliopsida</taxon>
        <taxon>eudicotyledons</taxon>
        <taxon>Gunneridae</taxon>
        <taxon>Pentapetalae</taxon>
        <taxon>asterids</taxon>
        <taxon>Ericales</taxon>
        <taxon>Ericaceae</taxon>
        <taxon>Vaccinioideae</taxon>
        <taxon>Vaccinieae</taxon>
        <taxon>Vaccinium</taxon>
    </lineage>
</organism>
<protein>
    <submittedName>
        <fullName evidence="1">Uncharacterized protein</fullName>
    </submittedName>
</protein>
<gene>
    <name evidence="1" type="ORF">Vadar_019366</name>
</gene>
<dbReference type="EMBL" id="CM037151">
    <property type="protein sequence ID" value="KAH7843674.1"/>
    <property type="molecule type" value="Genomic_DNA"/>
</dbReference>
<proteinExistence type="predicted"/>
<evidence type="ECO:0000313" key="2">
    <source>
        <dbReference type="Proteomes" id="UP000828048"/>
    </source>
</evidence>
<keyword evidence="2" id="KW-1185">Reference proteome</keyword>
<reference evidence="1 2" key="1">
    <citation type="journal article" date="2021" name="Hortic Res">
        <title>High-quality reference genome and annotation aids understanding of berry development for evergreen blueberry (Vaccinium darrowii).</title>
        <authorList>
            <person name="Yu J."/>
            <person name="Hulse-Kemp A.M."/>
            <person name="Babiker E."/>
            <person name="Staton M."/>
        </authorList>
    </citation>
    <scope>NUCLEOTIDE SEQUENCE [LARGE SCALE GENOMIC DNA]</scope>
    <source>
        <strain evidence="2">cv. NJ 8807/NJ 8810</strain>
        <tissue evidence="1">Young leaf</tissue>
    </source>
</reference>
<name>A0ACB7XRP8_9ERIC</name>
<accession>A0ACB7XRP8</accession>
<evidence type="ECO:0000313" key="1">
    <source>
        <dbReference type="EMBL" id="KAH7843674.1"/>
    </source>
</evidence>
<comment type="caution">
    <text evidence="1">The sequence shown here is derived from an EMBL/GenBank/DDBJ whole genome shotgun (WGS) entry which is preliminary data.</text>
</comment>
<dbReference type="Proteomes" id="UP000828048">
    <property type="component" value="Chromosome 1"/>
</dbReference>